<keyword evidence="8" id="KW-1185">Reference proteome</keyword>
<evidence type="ECO:0000256" key="5">
    <source>
        <dbReference type="ARBA" id="ARBA00023014"/>
    </source>
</evidence>
<sequence>MINYSHPLFRPPAEADNVIIQATYGCSYNNCSFCSMYKTKSYKVRDMEDVFKDIDKLATHYPAASKIFLADGDALSLDTSYLVKLLQYLQKSFVKLRRVSLYASAQNLLEKSQEELELLVFNKLNLIYYGVESGSDTVLKKITKGVNSSQIIESLNRASASGMKISATVILGIGGEKYTTEHIQDTAKIVNATTLNYLSTLQLGLEDDAKDNFYKHFNDFTMLDDYQILDEQKRFLQLLNPLNKVIFRSNHASNALHLSGTIPKDRDRLIEELDTALEIGRDALVPEIFRSF</sequence>
<comment type="cofactor">
    <cofactor evidence="1">
        <name>[4Fe-4S] cluster</name>
        <dbReference type="ChEBI" id="CHEBI:49883"/>
    </cofactor>
</comment>
<keyword evidence="5" id="KW-0411">Iron-sulfur</keyword>
<dbReference type="InterPro" id="IPR006638">
    <property type="entry name" value="Elp3/MiaA/NifB-like_rSAM"/>
</dbReference>
<dbReference type="SFLD" id="SFLDS00029">
    <property type="entry name" value="Radical_SAM"/>
    <property type="match status" value="1"/>
</dbReference>
<evidence type="ECO:0000259" key="6">
    <source>
        <dbReference type="PROSITE" id="PS51918"/>
    </source>
</evidence>
<dbReference type="KEGG" id="smas:HUE87_05380"/>
<evidence type="ECO:0000256" key="1">
    <source>
        <dbReference type="ARBA" id="ARBA00001966"/>
    </source>
</evidence>
<accession>A0A7S7M242</accession>
<dbReference type="PROSITE" id="PS51918">
    <property type="entry name" value="RADICAL_SAM"/>
    <property type="match status" value="1"/>
</dbReference>
<feature type="domain" description="Radical SAM core" evidence="6">
    <location>
        <begin position="10"/>
        <end position="248"/>
    </location>
</feature>
<dbReference type="InterPro" id="IPR051198">
    <property type="entry name" value="BchE-like"/>
</dbReference>
<dbReference type="PANTHER" id="PTHR43409">
    <property type="entry name" value="ANAEROBIC MAGNESIUM-PROTOPORPHYRIN IX MONOMETHYL ESTER CYCLASE-RELATED"/>
    <property type="match status" value="1"/>
</dbReference>
<dbReference type="GO" id="GO:0003824">
    <property type="term" value="F:catalytic activity"/>
    <property type="evidence" value="ECO:0007669"/>
    <property type="project" value="InterPro"/>
</dbReference>
<dbReference type="SUPFAM" id="SSF102114">
    <property type="entry name" value="Radical SAM enzymes"/>
    <property type="match status" value="1"/>
</dbReference>
<dbReference type="Pfam" id="PF04055">
    <property type="entry name" value="Radical_SAM"/>
    <property type="match status" value="1"/>
</dbReference>
<dbReference type="GO" id="GO:0046872">
    <property type="term" value="F:metal ion binding"/>
    <property type="evidence" value="ECO:0007669"/>
    <property type="project" value="UniProtKB-KW"/>
</dbReference>
<keyword evidence="2" id="KW-0949">S-adenosyl-L-methionine</keyword>
<dbReference type="Proteomes" id="UP000593836">
    <property type="component" value="Chromosome"/>
</dbReference>
<dbReference type="Gene3D" id="3.80.30.20">
    <property type="entry name" value="tm_1862 like domain"/>
    <property type="match status" value="1"/>
</dbReference>
<dbReference type="RefSeq" id="WP_194367696.1">
    <property type="nucleotide sequence ID" value="NZ_CP054493.1"/>
</dbReference>
<name>A0A7S7M242_9BACT</name>
<evidence type="ECO:0000256" key="4">
    <source>
        <dbReference type="ARBA" id="ARBA00023004"/>
    </source>
</evidence>
<keyword evidence="4" id="KW-0408">Iron</keyword>
<keyword evidence="3" id="KW-0479">Metal-binding</keyword>
<dbReference type="InterPro" id="IPR023404">
    <property type="entry name" value="rSAM_horseshoe"/>
</dbReference>
<dbReference type="InterPro" id="IPR007197">
    <property type="entry name" value="rSAM"/>
</dbReference>
<evidence type="ECO:0000256" key="2">
    <source>
        <dbReference type="ARBA" id="ARBA00022691"/>
    </source>
</evidence>
<dbReference type="EMBL" id="CP054493">
    <property type="protein sequence ID" value="QOY55657.1"/>
    <property type="molecule type" value="Genomic_DNA"/>
</dbReference>
<dbReference type="AlphaFoldDB" id="A0A7S7M242"/>
<dbReference type="InterPro" id="IPR058240">
    <property type="entry name" value="rSAM_sf"/>
</dbReference>
<dbReference type="GO" id="GO:0051536">
    <property type="term" value="F:iron-sulfur cluster binding"/>
    <property type="evidence" value="ECO:0007669"/>
    <property type="project" value="UniProtKB-KW"/>
</dbReference>
<proteinExistence type="predicted"/>
<organism evidence="7 8">
    <name type="scientific">Candidatus Sulfurimonas marisnigri</name>
    <dbReference type="NCBI Taxonomy" id="2740405"/>
    <lineage>
        <taxon>Bacteria</taxon>
        <taxon>Pseudomonadati</taxon>
        <taxon>Campylobacterota</taxon>
        <taxon>Epsilonproteobacteria</taxon>
        <taxon>Campylobacterales</taxon>
        <taxon>Sulfurimonadaceae</taxon>
        <taxon>Sulfurimonas</taxon>
    </lineage>
</organism>
<evidence type="ECO:0000313" key="8">
    <source>
        <dbReference type="Proteomes" id="UP000593836"/>
    </source>
</evidence>
<dbReference type="SFLD" id="SFLDG01095">
    <property type="entry name" value="Uncharacterised_Radical_SAM_Su"/>
    <property type="match status" value="1"/>
</dbReference>
<dbReference type="CDD" id="cd01335">
    <property type="entry name" value="Radical_SAM"/>
    <property type="match status" value="1"/>
</dbReference>
<evidence type="ECO:0000256" key="3">
    <source>
        <dbReference type="ARBA" id="ARBA00022723"/>
    </source>
</evidence>
<protein>
    <submittedName>
        <fullName evidence="7">Radical SAM protein</fullName>
    </submittedName>
</protein>
<evidence type="ECO:0000313" key="7">
    <source>
        <dbReference type="EMBL" id="QOY55657.1"/>
    </source>
</evidence>
<dbReference type="PANTHER" id="PTHR43409:SF4">
    <property type="entry name" value="RADICAL SAM SUPERFAMILY PROTEIN"/>
    <property type="match status" value="1"/>
</dbReference>
<gene>
    <name evidence="7" type="ORF">HUE87_05380</name>
</gene>
<dbReference type="SMART" id="SM00729">
    <property type="entry name" value="Elp3"/>
    <property type="match status" value="1"/>
</dbReference>
<dbReference type="SFLD" id="SFLDG01082">
    <property type="entry name" value="B12-binding_domain_containing"/>
    <property type="match status" value="1"/>
</dbReference>
<reference evidence="7 8" key="1">
    <citation type="submission" date="2020-05" db="EMBL/GenBank/DDBJ databases">
        <title>Sulfurimonas marisnigri, sp. nov., and Sulfurimonas baltica, sp. nov., manganese oxide reducing chemolithoautotrophs of the class Epsilonproteobacteria isolated from the pelagic redoxclines of the Black and Baltic Seas and emended description of the genus Sulfurimonas.</title>
        <authorList>
            <person name="Henkel J.V."/>
            <person name="Laudan C."/>
            <person name="Werner J."/>
            <person name="Neu T."/>
            <person name="Plewe S."/>
            <person name="Sproer C."/>
            <person name="Bunk B."/>
            <person name="Schulz-Vogt H.N."/>
        </authorList>
    </citation>
    <scope>NUCLEOTIDE SEQUENCE [LARGE SCALE GENOMIC DNA]</scope>
    <source>
        <strain evidence="7 8">SoZ1</strain>
    </source>
</reference>